<evidence type="ECO:0000256" key="8">
    <source>
        <dbReference type="ARBA" id="ARBA00022842"/>
    </source>
</evidence>
<proteinExistence type="inferred from homology"/>
<keyword evidence="4" id="KW-0548">Nucleotidyltransferase</keyword>
<dbReference type="GO" id="GO:0005524">
    <property type="term" value="F:ATP binding"/>
    <property type="evidence" value="ECO:0007669"/>
    <property type="project" value="UniProtKB-KW"/>
</dbReference>
<sequence length="96" mass="11410">MQVTKETILSFLKEHKKEFQKKYLVEKIGLFGSYARDEATEDSDIDILVKMPSSFDNYYDFKEYLEEKLQKKIDLGLEKSIRSFIAEDIKKDIIYV</sequence>
<comment type="cofactor">
    <cofactor evidence="1">
        <name>Mg(2+)</name>
        <dbReference type="ChEBI" id="CHEBI:18420"/>
    </cofactor>
</comment>
<keyword evidence="6" id="KW-0547">Nucleotide-binding</keyword>
<dbReference type="GO" id="GO:0046872">
    <property type="term" value="F:metal ion binding"/>
    <property type="evidence" value="ECO:0007669"/>
    <property type="project" value="UniProtKB-KW"/>
</dbReference>
<reference evidence="10" key="1">
    <citation type="submission" date="2019-09" db="EMBL/GenBank/DDBJ databases">
        <title>Complete genome sequencing of four Arcobacter species reveals a diverse suite of mobile elements.</title>
        <authorList>
            <person name="Miller W.G."/>
            <person name="Yee E."/>
            <person name="Bono J.L."/>
        </authorList>
    </citation>
    <scope>NUCLEOTIDE SEQUENCE [LARGE SCALE GENOMIC DNA]</scope>
    <source>
        <strain evidence="10">LMG 26638</strain>
    </source>
</reference>
<dbReference type="PANTHER" id="PTHR33571:SF14">
    <property type="entry name" value="PROTEIN ADENYLYLTRANSFERASE MJ0435-RELATED"/>
    <property type="match status" value="1"/>
</dbReference>
<dbReference type="EMBL" id="CP035928">
    <property type="protein sequence ID" value="QEP33841.1"/>
    <property type="molecule type" value="Genomic_DNA"/>
</dbReference>
<evidence type="ECO:0000256" key="6">
    <source>
        <dbReference type="ARBA" id="ARBA00022741"/>
    </source>
</evidence>
<evidence type="ECO:0000313" key="10">
    <source>
        <dbReference type="EMBL" id="QEP33841.1"/>
    </source>
</evidence>
<dbReference type="GO" id="GO:0016779">
    <property type="term" value="F:nucleotidyltransferase activity"/>
    <property type="evidence" value="ECO:0007669"/>
    <property type="project" value="UniProtKB-KW"/>
</dbReference>
<dbReference type="AlphaFoldDB" id="A0A5C2H4G5"/>
<evidence type="ECO:0000256" key="5">
    <source>
        <dbReference type="ARBA" id="ARBA00022723"/>
    </source>
</evidence>
<dbReference type="Gene3D" id="3.30.460.10">
    <property type="entry name" value="Beta Polymerase, domain 2"/>
    <property type="match status" value="1"/>
</dbReference>
<evidence type="ECO:0000256" key="1">
    <source>
        <dbReference type="ARBA" id="ARBA00001946"/>
    </source>
</evidence>
<protein>
    <submittedName>
        <fullName evidence="10">Nucleotidyltransferase domain-containing protein</fullName>
    </submittedName>
</protein>
<dbReference type="InterPro" id="IPR002934">
    <property type="entry name" value="Polymerase_NTP_transf_dom"/>
</dbReference>
<evidence type="ECO:0000256" key="4">
    <source>
        <dbReference type="ARBA" id="ARBA00022695"/>
    </source>
</evidence>
<keyword evidence="8" id="KW-0460">Magnesium</keyword>
<dbReference type="CDD" id="cd05403">
    <property type="entry name" value="NT_KNTase_like"/>
    <property type="match status" value="1"/>
</dbReference>
<name>A0A5C2H4G5_9BACT</name>
<dbReference type="Pfam" id="PF01909">
    <property type="entry name" value="NTP_transf_2"/>
    <property type="match status" value="1"/>
</dbReference>
<dbReference type="SUPFAM" id="SSF81301">
    <property type="entry name" value="Nucleotidyltransferase"/>
    <property type="match status" value="1"/>
</dbReference>
<keyword evidence="5" id="KW-0479">Metal-binding</keyword>
<dbReference type="OrthoDB" id="5334523at2"/>
<reference evidence="10" key="2">
    <citation type="submission" date="2019-09" db="EMBL/GenBank/DDBJ databases">
        <title>Taxonomic note: a critical rebuttal of the proposed division of the genus Arcobacter into six genera, emended descriptions of Arcobacter anaerophilus and the genus Arcobacter, and an assessment of genus-level boundaries for Epsilonproteobacteria using in silico genomic comparator tools.</title>
        <authorList>
            <person name="On S.L.W."/>
            <person name="Miller W.G."/>
            <person name="Biggs P."/>
            <person name="Cornelius A."/>
            <person name="Vandamme P."/>
        </authorList>
    </citation>
    <scope>NUCLEOTIDE SEQUENCE [LARGE SCALE GENOMIC DNA]</scope>
    <source>
        <strain evidence="10">LMG 26638</strain>
    </source>
</reference>
<evidence type="ECO:0000256" key="2">
    <source>
        <dbReference type="ARBA" id="ARBA00022649"/>
    </source>
</evidence>
<evidence type="ECO:0000256" key="7">
    <source>
        <dbReference type="ARBA" id="ARBA00022840"/>
    </source>
</evidence>
<dbReference type="InterPro" id="IPR043519">
    <property type="entry name" value="NT_sf"/>
</dbReference>
<keyword evidence="7" id="KW-0067">ATP-binding</keyword>
<evidence type="ECO:0000313" key="11">
    <source>
        <dbReference type="Proteomes" id="UP000322726"/>
    </source>
</evidence>
<keyword evidence="2" id="KW-1277">Toxin-antitoxin system</keyword>
<keyword evidence="11" id="KW-1185">Reference proteome</keyword>
<dbReference type="RefSeq" id="WP_130232800.1">
    <property type="nucleotide sequence ID" value="NZ_BMEF01000004.1"/>
</dbReference>
<evidence type="ECO:0000256" key="3">
    <source>
        <dbReference type="ARBA" id="ARBA00022679"/>
    </source>
</evidence>
<organism evidence="10 11">
    <name type="scientific">Malaciobacter pacificus</name>
    <dbReference type="NCBI Taxonomy" id="1080223"/>
    <lineage>
        <taxon>Bacteria</taxon>
        <taxon>Pseudomonadati</taxon>
        <taxon>Campylobacterota</taxon>
        <taxon>Epsilonproteobacteria</taxon>
        <taxon>Campylobacterales</taxon>
        <taxon>Arcobacteraceae</taxon>
        <taxon>Malaciobacter</taxon>
    </lineage>
</organism>
<dbReference type="Proteomes" id="UP000322726">
    <property type="component" value="Chromosome"/>
</dbReference>
<gene>
    <name evidence="10" type="ORF">APAC_0697</name>
</gene>
<comment type="similarity">
    <text evidence="9">Belongs to the MntA antitoxin family.</text>
</comment>
<dbReference type="PANTHER" id="PTHR33571">
    <property type="entry name" value="SSL8005 PROTEIN"/>
    <property type="match status" value="1"/>
</dbReference>
<dbReference type="KEGG" id="apai:APAC_0697"/>
<dbReference type="InterPro" id="IPR052038">
    <property type="entry name" value="Type-VII_TA_antitoxin"/>
</dbReference>
<accession>A0A5C2H4G5</accession>
<keyword evidence="3 10" id="KW-0808">Transferase</keyword>
<evidence type="ECO:0000256" key="9">
    <source>
        <dbReference type="ARBA" id="ARBA00038276"/>
    </source>
</evidence>